<comment type="caution">
    <text evidence="3">The sequence shown here is derived from an EMBL/GenBank/DDBJ whole genome shotgun (WGS) entry which is preliminary data.</text>
</comment>
<dbReference type="CDD" id="cd02440">
    <property type="entry name" value="AdoMet_MTases"/>
    <property type="match status" value="1"/>
</dbReference>
<dbReference type="SUPFAM" id="SSF53335">
    <property type="entry name" value="S-adenosyl-L-methionine-dependent methyltransferases"/>
    <property type="match status" value="1"/>
</dbReference>
<dbReference type="Proteomes" id="UP000095347">
    <property type="component" value="Unassembled WGS sequence"/>
</dbReference>
<keyword evidence="4" id="KW-1185">Reference proteome</keyword>
<dbReference type="InterPro" id="IPR029063">
    <property type="entry name" value="SAM-dependent_MTases_sf"/>
</dbReference>
<evidence type="ECO:0000313" key="4">
    <source>
        <dbReference type="Proteomes" id="UP000095347"/>
    </source>
</evidence>
<dbReference type="STRING" id="28181.BEN30_03300"/>
<dbReference type="GO" id="GO:0008168">
    <property type="term" value="F:methyltransferase activity"/>
    <property type="evidence" value="ECO:0007669"/>
    <property type="project" value="UniProtKB-KW"/>
</dbReference>
<accession>A0A1E5QAT4</accession>
<dbReference type="PANTHER" id="PTHR43861">
    <property type="entry name" value="TRANS-ACONITATE 2-METHYLTRANSFERASE-RELATED"/>
    <property type="match status" value="1"/>
</dbReference>
<dbReference type="GO" id="GO:0032259">
    <property type="term" value="P:methylation"/>
    <property type="evidence" value="ECO:0007669"/>
    <property type="project" value="UniProtKB-KW"/>
</dbReference>
<keyword evidence="1 3" id="KW-0808">Transferase</keyword>
<dbReference type="AlphaFoldDB" id="A0A1E5QAT4"/>
<evidence type="ECO:0000256" key="1">
    <source>
        <dbReference type="ARBA" id="ARBA00022679"/>
    </source>
</evidence>
<dbReference type="Pfam" id="PF13649">
    <property type="entry name" value="Methyltransf_25"/>
    <property type="match status" value="1"/>
</dbReference>
<dbReference type="EMBL" id="MCGG01000008">
    <property type="protein sequence ID" value="OEJ69142.1"/>
    <property type="molecule type" value="Genomic_DNA"/>
</dbReference>
<sequence>MSMNHPAIFPATMMPDSDWWKALWPDPEGVLRRLGIDFGVSVLDLCCGDGHFTVPLAHIVGGMGRVMAVDLDAALLEKAKNRAARAGVLNGTIRWIECDACSLHNVLPSQPDYVLIANTFHGCPDKQQLAREVFNALKPGGQLAIVNWHSRPKEDTTVLGQPRGPNTALRMTPDAVMDEVLPVGFRLHGVVELPPYHYGIVFDKPKAS</sequence>
<feature type="domain" description="Methyltransferase" evidence="2">
    <location>
        <begin position="42"/>
        <end position="141"/>
    </location>
</feature>
<protein>
    <submittedName>
        <fullName evidence="3">Methyltransferase</fullName>
    </submittedName>
</protein>
<dbReference type="InterPro" id="IPR041698">
    <property type="entry name" value="Methyltransf_25"/>
</dbReference>
<keyword evidence="3" id="KW-0489">Methyltransferase</keyword>
<evidence type="ECO:0000259" key="2">
    <source>
        <dbReference type="Pfam" id="PF13649"/>
    </source>
</evidence>
<dbReference type="Gene3D" id="3.40.50.150">
    <property type="entry name" value="Vaccinia Virus protein VP39"/>
    <property type="match status" value="1"/>
</dbReference>
<proteinExistence type="predicted"/>
<reference evidence="4" key="1">
    <citation type="submission" date="2016-07" db="EMBL/GenBank/DDBJ databases">
        <authorList>
            <person name="Florea S."/>
            <person name="Webb J.S."/>
            <person name="Jaromczyk J."/>
            <person name="Schardl C.L."/>
        </authorList>
    </citation>
    <scope>NUCLEOTIDE SEQUENCE [LARGE SCALE GENOMIC DNA]</scope>
    <source>
        <strain evidence="4">MV-1</strain>
    </source>
</reference>
<name>A0A1E5QAT4_9PROT</name>
<organism evidence="3 4">
    <name type="scientific">Magnetovibrio blakemorei</name>
    <dbReference type="NCBI Taxonomy" id="28181"/>
    <lineage>
        <taxon>Bacteria</taxon>
        <taxon>Pseudomonadati</taxon>
        <taxon>Pseudomonadota</taxon>
        <taxon>Alphaproteobacteria</taxon>
        <taxon>Rhodospirillales</taxon>
        <taxon>Magnetovibrionaceae</taxon>
        <taxon>Magnetovibrio</taxon>
    </lineage>
</organism>
<evidence type="ECO:0000313" key="3">
    <source>
        <dbReference type="EMBL" id="OEJ69142.1"/>
    </source>
</evidence>
<gene>
    <name evidence="3" type="ORF">BEN30_03300</name>
</gene>